<gene>
    <name evidence="3" type="ORF">N8K70_02775</name>
</gene>
<keyword evidence="2" id="KW-0812">Transmembrane</keyword>
<evidence type="ECO:0000256" key="1">
    <source>
        <dbReference type="SAM" id="MobiDB-lite"/>
    </source>
</evidence>
<feature type="transmembrane region" description="Helical" evidence="2">
    <location>
        <begin position="140"/>
        <end position="159"/>
    </location>
</feature>
<feature type="compositionally biased region" description="Pro residues" evidence="1">
    <location>
        <begin position="26"/>
        <end position="36"/>
    </location>
</feature>
<keyword evidence="2" id="KW-0472">Membrane</keyword>
<dbReference type="EMBL" id="CP118157">
    <property type="protein sequence ID" value="WOF23621.1"/>
    <property type="molecule type" value="Genomic_DNA"/>
</dbReference>
<accession>A0AA97FI15</accession>
<protein>
    <submittedName>
        <fullName evidence="3">DUF4282 domain-containing protein</fullName>
    </submittedName>
</protein>
<dbReference type="InterPro" id="IPR025557">
    <property type="entry name" value="DUF4282"/>
</dbReference>
<dbReference type="RefSeq" id="WP_317140092.1">
    <property type="nucleotide sequence ID" value="NZ_CP118157.1"/>
</dbReference>
<sequence length="173" mass="18079">MSDPSNPDTPEPDRADNRADGSNPPATTPQQPPAAPGPGASGPAAPPYPSGRPGALPPQGAPHPYQGGPVPPRGAPTPPWSTPQQAGEDASGFFRALFDFSFSQFVTLKFAKFIYALLIVLLALGYLVAVISAFAAEPVAGIFVLLLGWLVPLVSLIFYRMAIEFVVATIRTA</sequence>
<dbReference type="Proteomes" id="UP001305498">
    <property type="component" value="Chromosome"/>
</dbReference>
<dbReference type="AlphaFoldDB" id="A0AA97FI15"/>
<feature type="compositionally biased region" description="Pro residues" evidence="1">
    <location>
        <begin position="44"/>
        <end position="61"/>
    </location>
</feature>
<feature type="region of interest" description="Disordered" evidence="1">
    <location>
        <begin position="1"/>
        <end position="87"/>
    </location>
</feature>
<organism evidence="3 4">
    <name type="scientific">Microbacterium betulae</name>
    <dbReference type="NCBI Taxonomy" id="2981139"/>
    <lineage>
        <taxon>Bacteria</taxon>
        <taxon>Bacillati</taxon>
        <taxon>Actinomycetota</taxon>
        <taxon>Actinomycetes</taxon>
        <taxon>Micrococcales</taxon>
        <taxon>Microbacteriaceae</taxon>
        <taxon>Microbacterium</taxon>
    </lineage>
</organism>
<evidence type="ECO:0000256" key="2">
    <source>
        <dbReference type="SAM" id="Phobius"/>
    </source>
</evidence>
<feature type="compositionally biased region" description="Pro residues" evidence="1">
    <location>
        <begin position="69"/>
        <end position="81"/>
    </location>
</feature>
<keyword evidence="2" id="KW-1133">Transmembrane helix</keyword>
<name>A0AA97FI15_9MICO</name>
<proteinExistence type="predicted"/>
<keyword evidence="4" id="KW-1185">Reference proteome</keyword>
<evidence type="ECO:0000313" key="4">
    <source>
        <dbReference type="Proteomes" id="UP001305498"/>
    </source>
</evidence>
<dbReference type="Pfam" id="PF14110">
    <property type="entry name" value="DUF4282"/>
    <property type="match status" value="1"/>
</dbReference>
<evidence type="ECO:0000313" key="3">
    <source>
        <dbReference type="EMBL" id="WOF23621.1"/>
    </source>
</evidence>
<feature type="transmembrane region" description="Helical" evidence="2">
    <location>
        <begin position="113"/>
        <end position="134"/>
    </location>
</feature>
<dbReference type="KEGG" id="mbet:N8K70_02775"/>
<reference evidence="3 4" key="1">
    <citation type="submission" date="2023-02" db="EMBL/GenBank/DDBJ databases">
        <title>Microbacterium betulae sp. nov., isolated from birch wood.</title>
        <authorList>
            <person name="Pasciak M."/>
            <person name="Pawlik K.J."/>
            <person name="Martynowski D."/>
            <person name="Laczmanski L."/>
            <person name="Ciekot J."/>
            <person name="Szponar B."/>
            <person name="Wojcik-Fatla A."/>
            <person name="Mackiewicz B."/>
            <person name="Farian E."/>
            <person name="Cholewa G."/>
            <person name="Cholewa A."/>
            <person name="Dutkiewicz J."/>
        </authorList>
    </citation>
    <scope>NUCLEOTIDE SEQUENCE [LARGE SCALE GENOMIC DNA]</scope>
    <source>
        <strain evidence="3 4">AB</strain>
    </source>
</reference>